<evidence type="ECO:0000313" key="3">
    <source>
        <dbReference type="Proteomes" id="UP001228113"/>
    </source>
</evidence>
<dbReference type="Proteomes" id="UP001228113">
    <property type="component" value="Chromosome"/>
</dbReference>
<feature type="signal peptide" evidence="1">
    <location>
        <begin position="1"/>
        <end position="17"/>
    </location>
</feature>
<reference evidence="2" key="1">
    <citation type="journal article" date="2023" name="Int. J. Syst. Evol. Microbiol.">
        <title>Mesoterricola silvestris gen. nov., sp. nov., Mesoterricola sediminis sp. nov., Geothrix oryzae sp. nov., Geothrix edaphica sp. nov., Geothrix rubra sp. nov., and Geothrix limicola sp. nov., six novel members of Acidobacteriota isolated from soils.</title>
        <authorList>
            <person name="Itoh H."/>
            <person name="Sugisawa Y."/>
            <person name="Mise K."/>
            <person name="Xu Z."/>
            <person name="Kuniyasu M."/>
            <person name="Ushijima N."/>
            <person name="Kawano K."/>
            <person name="Kobayashi E."/>
            <person name="Shiratori Y."/>
            <person name="Masuda Y."/>
            <person name="Senoo K."/>
        </authorList>
    </citation>
    <scope>NUCLEOTIDE SEQUENCE</scope>
    <source>
        <strain evidence="2">W786</strain>
    </source>
</reference>
<proteinExistence type="predicted"/>
<dbReference type="RefSeq" id="WP_243331237.1">
    <property type="nucleotide sequence ID" value="NZ_AP027081.1"/>
</dbReference>
<name>A0AA48GQE2_9BACT</name>
<feature type="chain" id="PRO_5041437350" description="DUF3857 domain-containing protein" evidence="1">
    <location>
        <begin position="18"/>
        <end position="644"/>
    </location>
</feature>
<dbReference type="AlphaFoldDB" id="A0AA48GQE2"/>
<keyword evidence="1" id="KW-0732">Signal</keyword>
<organism evidence="2 3">
    <name type="scientific">Mesoterricola sediminis</name>
    <dbReference type="NCBI Taxonomy" id="2927980"/>
    <lineage>
        <taxon>Bacteria</taxon>
        <taxon>Pseudomonadati</taxon>
        <taxon>Acidobacteriota</taxon>
        <taxon>Holophagae</taxon>
        <taxon>Holophagales</taxon>
        <taxon>Holophagaceae</taxon>
        <taxon>Mesoterricola</taxon>
    </lineage>
</organism>
<dbReference type="EMBL" id="AP027081">
    <property type="protein sequence ID" value="BDU75669.1"/>
    <property type="molecule type" value="Genomic_DNA"/>
</dbReference>
<gene>
    <name evidence="2" type="ORF">METESE_06270</name>
</gene>
<keyword evidence="3" id="KW-1185">Reference proteome</keyword>
<sequence>MSARTVLAAGFTLVAAAAEWAPIPPSAWDLKEDPARGIQGAVVLDQRLTFTGFSIVHTLRVRILSEAARDAAVFADFLPEAKDFEGRTVYRDGRVVPFDLRRDLSTKALKDRAPVRTLVAPGITSDCIVDCRWTEGDIERMAPLPLSLGPYGHWRIGGPYPIQQLTIEFLPRFGWVSALLGWPHFSRTEASGTITYVLRDIPRWEGPPYALKALTGLPQLAVWWQPPDLVEAGTQGAQAYWEATVEHFWKRMFKRDVRAGKAFQAFAKELTNGLPAEPGPAASTLLRRLDRRIRNIDQATLEEEGSLNLKAIGADTYKEARDLDFLVERGSAQPGEMLQLYLALLDHANARPILALARNRRRGRLHYDLPNAYQADRVLVGVRGGGDRILWFDPTLRFAPPGLIHPDYQGTDAVLVDTATWEVSRGVLPVQAPEAHVTHFAYTATIGEDGRHFRLAATFTGIPEWRQRARFMHLSPEGQASLLRSALEAALPEAGITSAQVLNALEPDANLAWRAEGNLDAAPTAPFFPFPGMASPLYLPATWPEPRTAPIVLDHLGIQVATCTFPIPPGYALAPFKPFVRENAFGRVAYLVETRKEGDAVQAKAAFRVDVRRAAAPASEIAAFRTFLGWIDEAMHLNLALERL</sequence>
<evidence type="ECO:0000313" key="2">
    <source>
        <dbReference type="EMBL" id="BDU75669.1"/>
    </source>
</evidence>
<evidence type="ECO:0000256" key="1">
    <source>
        <dbReference type="SAM" id="SignalP"/>
    </source>
</evidence>
<evidence type="ECO:0008006" key="4">
    <source>
        <dbReference type="Google" id="ProtNLM"/>
    </source>
</evidence>
<accession>A0AA48GQE2</accession>
<dbReference type="KEGG" id="msea:METESE_06270"/>
<protein>
    <recommendedName>
        <fullName evidence="4">DUF3857 domain-containing protein</fullName>
    </recommendedName>
</protein>